<sequence>MYNHLDDAIMSICILLFRQVHYQHNYNRLEWIADVHVQKSGLQLDVQKHPLSVGLISTSLQSSITVQTSPAHISPIQKHSHADRDIPLKYYPLLEHMYQLGYLQFIHLILYVWSEGKQSVGVEPIRVGFMKSPPVHSFDARHVIGSNVIDNKSYTQPSYEYVDVQVQSVYQQVSFPYSQSFDPIGISLYSECADITFHYQKFFTADYENYFSTLIQSEYHDHQME</sequence>
<evidence type="ECO:0000313" key="1">
    <source>
        <dbReference type="EMBL" id="KAA6390034.1"/>
    </source>
</evidence>
<dbReference type="EMBL" id="SNRW01003370">
    <property type="protein sequence ID" value="KAA6390034.1"/>
    <property type="molecule type" value="Genomic_DNA"/>
</dbReference>
<reference evidence="1 2" key="1">
    <citation type="submission" date="2019-03" db="EMBL/GenBank/DDBJ databases">
        <title>Single cell metagenomics reveals metabolic interactions within the superorganism composed of flagellate Streblomastix strix and complex community of Bacteroidetes bacteria on its surface.</title>
        <authorList>
            <person name="Treitli S.C."/>
            <person name="Kolisko M."/>
            <person name="Husnik F."/>
            <person name="Keeling P."/>
            <person name="Hampl V."/>
        </authorList>
    </citation>
    <scope>NUCLEOTIDE SEQUENCE [LARGE SCALE GENOMIC DNA]</scope>
    <source>
        <strain evidence="1">ST1C</strain>
    </source>
</reference>
<dbReference type="Proteomes" id="UP000324800">
    <property type="component" value="Unassembled WGS sequence"/>
</dbReference>
<proteinExistence type="predicted"/>
<dbReference type="AlphaFoldDB" id="A0A5J4W4X6"/>
<evidence type="ECO:0000313" key="2">
    <source>
        <dbReference type="Proteomes" id="UP000324800"/>
    </source>
</evidence>
<comment type="caution">
    <text evidence="1">The sequence shown here is derived from an EMBL/GenBank/DDBJ whole genome shotgun (WGS) entry which is preliminary data.</text>
</comment>
<name>A0A5J4W4X6_9EUKA</name>
<gene>
    <name evidence="1" type="ORF">EZS28_014438</name>
</gene>
<protein>
    <submittedName>
        <fullName evidence="1">Uncharacterized protein</fullName>
    </submittedName>
</protein>
<organism evidence="1 2">
    <name type="scientific">Streblomastix strix</name>
    <dbReference type="NCBI Taxonomy" id="222440"/>
    <lineage>
        <taxon>Eukaryota</taxon>
        <taxon>Metamonada</taxon>
        <taxon>Preaxostyla</taxon>
        <taxon>Oxymonadida</taxon>
        <taxon>Streblomastigidae</taxon>
        <taxon>Streblomastix</taxon>
    </lineage>
</organism>
<accession>A0A5J4W4X6</accession>